<dbReference type="PANTHER" id="PTHR11662:SF399">
    <property type="entry name" value="FI19708P1-RELATED"/>
    <property type="match status" value="1"/>
</dbReference>
<feature type="transmembrane region" description="Helical" evidence="6">
    <location>
        <begin position="422"/>
        <end position="444"/>
    </location>
</feature>
<dbReference type="SUPFAM" id="SSF103473">
    <property type="entry name" value="MFS general substrate transporter"/>
    <property type="match status" value="1"/>
</dbReference>
<protein>
    <submittedName>
        <fullName evidence="8">Sugar phosphate permease</fullName>
    </submittedName>
</protein>
<dbReference type="Pfam" id="PF07690">
    <property type="entry name" value="MFS_1"/>
    <property type="match status" value="1"/>
</dbReference>
<accession>A0A1U7PTR1</accession>
<feature type="domain" description="Major facilitator superfamily (MFS) profile" evidence="7">
    <location>
        <begin position="13"/>
        <end position="477"/>
    </location>
</feature>
<keyword evidence="2" id="KW-0813">Transport</keyword>
<feature type="transmembrane region" description="Helical" evidence="6">
    <location>
        <begin position="252"/>
        <end position="272"/>
    </location>
</feature>
<feature type="transmembrane region" description="Helical" evidence="6">
    <location>
        <begin position="359"/>
        <end position="380"/>
    </location>
</feature>
<dbReference type="PROSITE" id="PS50850">
    <property type="entry name" value="MFS"/>
    <property type="match status" value="1"/>
</dbReference>
<feature type="transmembrane region" description="Helical" evidence="6">
    <location>
        <begin position="316"/>
        <end position="339"/>
    </location>
</feature>
<feature type="transmembrane region" description="Helical" evidence="6">
    <location>
        <begin position="45"/>
        <end position="69"/>
    </location>
</feature>
<evidence type="ECO:0000313" key="9">
    <source>
        <dbReference type="Proteomes" id="UP000187550"/>
    </source>
</evidence>
<keyword evidence="5 6" id="KW-0472">Membrane</keyword>
<dbReference type="InterPro" id="IPR036259">
    <property type="entry name" value="MFS_trans_sf"/>
</dbReference>
<dbReference type="OrthoDB" id="244640at2"/>
<evidence type="ECO:0000256" key="6">
    <source>
        <dbReference type="SAM" id="Phobius"/>
    </source>
</evidence>
<dbReference type="InterPro" id="IPR011701">
    <property type="entry name" value="MFS"/>
</dbReference>
<dbReference type="GO" id="GO:0005886">
    <property type="term" value="C:plasma membrane"/>
    <property type="evidence" value="ECO:0007669"/>
    <property type="project" value="UniProtKB-SubCell"/>
</dbReference>
<evidence type="ECO:0000256" key="2">
    <source>
        <dbReference type="ARBA" id="ARBA00022448"/>
    </source>
</evidence>
<dbReference type="Gene3D" id="1.20.1250.20">
    <property type="entry name" value="MFS general substrate transporter like domains"/>
    <property type="match status" value="2"/>
</dbReference>
<reference evidence="9" key="1">
    <citation type="submission" date="2017-01" db="EMBL/GenBank/DDBJ databases">
        <authorList>
            <person name="Varghese N."/>
            <person name="Submissions S."/>
        </authorList>
    </citation>
    <scope>NUCLEOTIDE SEQUENCE [LARGE SCALE GENOMIC DNA]</scope>
    <source>
        <strain evidence="9">MNA4</strain>
    </source>
</reference>
<dbReference type="AlphaFoldDB" id="A0A1U7PTR1"/>
<evidence type="ECO:0000256" key="1">
    <source>
        <dbReference type="ARBA" id="ARBA00004651"/>
    </source>
</evidence>
<dbReference type="RefSeq" id="WP_076759876.1">
    <property type="nucleotide sequence ID" value="NZ_FTPL01000005.1"/>
</dbReference>
<dbReference type="InterPro" id="IPR050382">
    <property type="entry name" value="MFS_Na/Anion_cotransporter"/>
</dbReference>
<feature type="transmembrane region" description="Helical" evidence="6">
    <location>
        <begin position="288"/>
        <end position="310"/>
    </location>
</feature>
<feature type="transmembrane region" description="Helical" evidence="6">
    <location>
        <begin position="456"/>
        <end position="477"/>
    </location>
</feature>
<feature type="transmembrane region" description="Helical" evidence="6">
    <location>
        <begin position="181"/>
        <end position="201"/>
    </location>
</feature>
<keyword evidence="4 6" id="KW-1133">Transmembrane helix</keyword>
<organism evidence="8 9">
    <name type="scientific">Edaphobacillus lindanitolerans</name>
    <dbReference type="NCBI Taxonomy" id="550447"/>
    <lineage>
        <taxon>Bacteria</taxon>
        <taxon>Bacillati</taxon>
        <taxon>Bacillota</taxon>
        <taxon>Bacilli</taxon>
        <taxon>Bacillales</taxon>
        <taxon>Bacillaceae</taxon>
        <taxon>Edaphobacillus</taxon>
    </lineage>
</organism>
<feature type="transmembrane region" description="Helical" evidence="6">
    <location>
        <begin position="146"/>
        <end position="169"/>
    </location>
</feature>
<comment type="subcellular location">
    <subcellularLocation>
        <location evidence="1">Cell membrane</location>
        <topology evidence="1">Multi-pass membrane protein</topology>
    </subcellularLocation>
</comment>
<feature type="transmembrane region" description="Helical" evidence="6">
    <location>
        <begin position="12"/>
        <end position="39"/>
    </location>
</feature>
<proteinExistence type="predicted"/>
<evidence type="ECO:0000256" key="5">
    <source>
        <dbReference type="ARBA" id="ARBA00023136"/>
    </source>
</evidence>
<dbReference type="GO" id="GO:0022857">
    <property type="term" value="F:transmembrane transporter activity"/>
    <property type="evidence" value="ECO:0007669"/>
    <property type="project" value="InterPro"/>
</dbReference>
<feature type="transmembrane region" description="Helical" evidence="6">
    <location>
        <begin position="228"/>
        <end position="246"/>
    </location>
</feature>
<keyword evidence="3 6" id="KW-0812">Transmembrane</keyword>
<sequence length="484" mass="51915">MSRKEGLKHYHTIWGMLFLGWFVSYIDRTATGPIISYMIEHEVAFFAGAANPHAIGGLIGSLFFAGFMLTQFPGGFLGDRFGYRAIIVLSVFWAGVATILTGLAGGLLAFIIFRVLLGLGEGVFYSNDRSYIAYHSPPEKVGLGMGIALIGVSMGLTVATLGVPLLLGWAEPHFGKNAWRIPFFVLGGITIVSGLVIARFLKPKRWAPGADPASPGIKAEYRKALPPLFGYCAVFLAIVLGIYVIATRFGVSDIGIAFMLTALCPILILFLYRRKKEEIGPILKNRNLFLIYLVFIPIMWHLWFYGFWAVSIVQDFGGSALVTAALVASFNGLAGIIGFPLGGMISDRAAVRTNGRRNVLAAQLAIVTVLTFIFAGYVMAGFHNPVVLSVLLFVSGLFFFSSHPVAHALANDLAPAEQRGSMFGMLNLIAEIGAILSPVVSGVIRDASGNWGVPLLLDAGLMAAAFFLVIAVSAKAFKPAPTAA</sequence>
<dbReference type="EMBL" id="FTPL01000005">
    <property type="protein sequence ID" value="SIT92752.1"/>
    <property type="molecule type" value="Genomic_DNA"/>
</dbReference>
<dbReference type="STRING" id="550447.SAMN05428946_2850"/>
<feature type="transmembrane region" description="Helical" evidence="6">
    <location>
        <begin position="386"/>
        <end position="410"/>
    </location>
</feature>
<gene>
    <name evidence="8" type="ORF">SAMN05428946_2850</name>
</gene>
<name>A0A1U7PTR1_9BACI</name>
<evidence type="ECO:0000259" key="7">
    <source>
        <dbReference type="PROSITE" id="PS50850"/>
    </source>
</evidence>
<evidence type="ECO:0000256" key="3">
    <source>
        <dbReference type="ARBA" id="ARBA00022692"/>
    </source>
</evidence>
<keyword evidence="9" id="KW-1185">Reference proteome</keyword>
<dbReference type="Proteomes" id="UP000187550">
    <property type="component" value="Unassembled WGS sequence"/>
</dbReference>
<dbReference type="PANTHER" id="PTHR11662">
    <property type="entry name" value="SOLUTE CARRIER FAMILY 17"/>
    <property type="match status" value="1"/>
</dbReference>
<dbReference type="InterPro" id="IPR020846">
    <property type="entry name" value="MFS_dom"/>
</dbReference>
<evidence type="ECO:0000313" key="8">
    <source>
        <dbReference type="EMBL" id="SIT92752.1"/>
    </source>
</evidence>
<evidence type="ECO:0000256" key="4">
    <source>
        <dbReference type="ARBA" id="ARBA00022989"/>
    </source>
</evidence>